<evidence type="ECO:0000313" key="3">
    <source>
        <dbReference type="EMBL" id="MBB5083771.1"/>
    </source>
</evidence>
<name>A0A7W8ELL2_9ACTN</name>
<organism evidence="3 4">
    <name type="scientific">Nonomuraea endophytica</name>
    <dbReference type="NCBI Taxonomy" id="714136"/>
    <lineage>
        <taxon>Bacteria</taxon>
        <taxon>Bacillati</taxon>
        <taxon>Actinomycetota</taxon>
        <taxon>Actinomycetes</taxon>
        <taxon>Streptosporangiales</taxon>
        <taxon>Streptosporangiaceae</taxon>
        <taxon>Nonomuraea</taxon>
    </lineage>
</organism>
<accession>A0A7W8ELL2</accession>
<protein>
    <submittedName>
        <fullName evidence="3">Transcriptional regulator with XRE-family HTH domain</fullName>
    </submittedName>
</protein>
<dbReference type="Proteomes" id="UP000568380">
    <property type="component" value="Unassembled WGS sequence"/>
</dbReference>
<dbReference type="InterPro" id="IPR050807">
    <property type="entry name" value="TransReg_Diox_bact_type"/>
</dbReference>
<dbReference type="SUPFAM" id="SSF47413">
    <property type="entry name" value="lambda repressor-like DNA-binding domains"/>
    <property type="match status" value="1"/>
</dbReference>
<sequence length="402" mass="44265">MGSVEIPIGERVRFYRTARNKKQAVVAGLAGISENYLSQIERGVRTPTIALLHQLARVLDVPVAVLIGEPSLEGDSVLHPVAGQLQRVLTTYDVPLDESPDLPALRARVESAWGLWQGSTNRFTEVSTLVPDLTRDVQGAVRALRSSTDASSRREAYRISADLYYLLRTFTKRVGRTDLSLMVADRAVTAAENADDPLRVAAAKWNLGQILLSQGEAEGAEDVAMRSIEELRREVPERHPDQAALEGALWLVAAIASGRRHDHWTARERIQGSATEAAGDAGEGNVFWTVFGPLNVGLHLVSVEMEAGEVAEALHIADQLDVNHSPSLERRMTFALEVARCYDQRQEDAAVILHLMNAEASGPEDLRYNTLARDLVRSLLKRARPTFQPQVRALARRVGLLD</sequence>
<keyword evidence="1" id="KW-0238">DNA-binding</keyword>
<dbReference type="SMART" id="SM00530">
    <property type="entry name" value="HTH_XRE"/>
    <property type="match status" value="1"/>
</dbReference>
<dbReference type="RefSeq" id="WP_184973187.1">
    <property type="nucleotide sequence ID" value="NZ_JACHIN010000019.1"/>
</dbReference>
<dbReference type="InterPro" id="IPR011990">
    <property type="entry name" value="TPR-like_helical_dom_sf"/>
</dbReference>
<dbReference type="GO" id="GO:0003700">
    <property type="term" value="F:DNA-binding transcription factor activity"/>
    <property type="evidence" value="ECO:0007669"/>
    <property type="project" value="TreeGrafter"/>
</dbReference>
<dbReference type="PANTHER" id="PTHR46797:SF1">
    <property type="entry name" value="METHYLPHOSPHONATE SYNTHASE"/>
    <property type="match status" value="1"/>
</dbReference>
<gene>
    <name evidence="3" type="ORF">HNR40_009276</name>
</gene>
<dbReference type="GO" id="GO:0005829">
    <property type="term" value="C:cytosol"/>
    <property type="evidence" value="ECO:0007669"/>
    <property type="project" value="TreeGrafter"/>
</dbReference>
<evidence type="ECO:0000256" key="1">
    <source>
        <dbReference type="ARBA" id="ARBA00023125"/>
    </source>
</evidence>
<comment type="caution">
    <text evidence="3">The sequence shown here is derived from an EMBL/GenBank/DDBJ whole genome shotgun (WGS) entry which is preliminary data.</text>
</comment>
<dbReference type="PANTHER" id="PTHR46797">
    <property type="entry name" value="HTH-TYPE TRANSCRIPTIONAL REGULATOR"/>
    <property type="match status" value="1"/>
</dbReference>
<proteinExistence type="predicted"/>
<evidence type="ECO:0000313" key="4">
    <source>
        <dbReference type="Proteomes" id="UP000568380"/>
    </source>
</evidence>
<dbReference type="Gene3D" id="1.10.260.40">
    <property type="entry name" value="lambda repressor-like DNA-binding domains"/>
    <property type="match status" value="1"/>
</dbReference>
<dbReference type="Pfam" id="PF01381">
    <property type="entry name" value="HTH_3"/>
    <property type="match status" value="1"/>
</dbReference>
<dbReference type="InterPro" id="IPR001387">
    <property type="entry name" value="Cro/C1-type_HTH"/>
</dbReference>
<dbReference type="AlphaFoldDB" id="A0A7W8ELL2"/>
<dbReference type="EMBL" id="JACHIN010000019">
    <property type="protein sequence ID" value="MBB5083771.1"/>
    <property type="molecule type" value="Genomic_DNA"/>
</dbReference>
<dbReference type="GO" id="GO:0003677">
    <property type="term" value="F:DNA binding"/>
    <property type="evidence" value="ECO:0007669"/>
    <property type="project" value="UniProtKB-KW"/>
</dbReference>
<evidence type="ECO:0000259" key="2">
    <source>
        <dbReference type="PROSITE" id="PS50943"/>
    </source>
</evidence>
<feature type="domain" description="HTH cro/C1-type" evidence="2">
    <location>
        <begin position="12"/>
        <end position="66"/>
    </location>
</feature>
<keyword evidence="4" id="KW-1185">Reference proteome</keyword>
<dbReference type="PROSITE" id="PS50943">
    <property type="entry name" value="HTH_CROC1"/>
    <property type="match status" value="1"/>
</dbReference>
<dbReference type="SUPFAM" id="SSF48452">
    <property type="entry name" value="TPR-like"/>
    <property type="match status" value="1"/>
</dbReference>
<dbReference type="InterPro" id="IPR010982">
    <property type="entry name" value="Lambda_DNA-bd_dom_sf"/>
</dbReference>
<dbReference type="CDD" id="cd00093">
    <property type="entry name" value="HTH_XRE"/>
    <property type="match status" value="1"/>
</dbReference>
<dbReference type="Gene3D" id="1.25.40.10">
    <property type="entry name" value="Tetratricopeptide repeat domain"/>
    <property type="match status" value="1"/>
</dbReference>
<reference evidence="3 4" key="1">
    <citation type="submission" date="2020-08" db="EMBL/GenBank/DDBJ databases">
        <title>Genomic Encyclopedia of Type Strains, Phase IV (KMG-IV): sequencing the most valuable type-strain genomes for metagenomic binning, comparative biology and taxonomic classification.</title>
        <authorList>
            <person name="Goeker M."/>
        </authorList>
    </citation>
    <scope>NUCLEOTIDE SEQUENCE [LARGE SCALE GENOMIC DNA]</scope>
    <source>
        <strain evidence="3 4">DSM 45385</strain>
    </source>
</reference>